<organism evidence="1 2">
    <name type="scientific">Pseudomonas cucumis</name>
    <dbReference type="NCBI Taxonomy" id="2954082"/>
    <lineage>
        <taxon>Bacteria</taxon>
        <taxon>Pseudomonadati</taxon>
        <taxon>Pseudomonadota</taxon>
        <taxon>Gammaproteobacteria</taxon>
        <taxon>Pseudomonadales</taxon>
        <taxon>Pseudomonadaceae</taxon>
        <taxon>Pseudomonas</taxon>
    </lineage>
</organism>
<protein>
    <submittedName>
        <fullName evidence="1">Uncharacterized protein</fullName>
    </submittedName>
</protein>
<sequence>MEQSEWEVMLASGEPEYLRHLSRHGYSNGYFRIWGGLDYQNDCESDHFSFNSIYFEGDDVDEEIVWQVSYELLCLLNGAVELFYFDHREWRIDRILRAGIPIQRVEKKIPRALLGAPNFPPHRRNERFLNRRVLNSITLIQLATENQDVHMILKYLALKGGWANYYKLMETIDSHASIKNIDVPDDRAKRTTFKNTANNFSLAGYDSRHGFKQLVKQNNTPAMTLQEGYSYVISLAKNYLVRAYDLSTDA</sequence>
<proteinExistence type="predicted"/>
<dbReference type="Proteomes" id="UP001239418">
    <property type="component" value="Chromosome"/>
</dbReference>
<reference evidence="1 2" key="1">
    <citation type="submission" date="2023-02" db="EMBL/GenBank/DDBJ databases">
        <title>Evolution of Hrp T3SS in non-pathogenic Pseudomonas fluorescens.</title>
        <authorList>
            <person name="Liao K."/>
            <person name="Wei H."/>
            <person name="Gu Y."/>
        </authorList>
    </citation>
    <scope>NUCLEOTIDE SEQUENCE [LARGE SCALE GENOMIC DNA]</scope>
    <source>
        <strain evidence="1 2">FP1935</strain>
    </source>
</reference>
<evidence type="ECO:0000313" key="1">
    <source>
        <dbReference type="EMBL" id="WLG83694.1"/>
    </source>
</evidence>
<evidence type="ECO:0000313" key="2">
    <source>
        <dbReference type="Proteomes" id="UP001239418"/>
    </source>
</evidence>
<name>A0ABY9ETD2_9PSED</name>
<gene>
    <name evidence="1" type="ORF">PSH97_21715</name>
</gene>
<accession>A0ABY9ETD2</accession>
<dbReference type="EMBL" id="CP117454">
    <property type="protein sequence ID" value="WLG83694.1"/>
    <property type="molecule type" value="Genomic_DNA"/>
</dbReference>
<keyword evidence="2" id="KW-1185">Reference proteome</keyword>
<dbReference type="RefSeq" id="WP_305446643.1">
    <property type="nucleotide sequence ID" value="NZ_CP117454.1"/>
</dbReference>